<reference evidence="1 2" key="1">
    <citation type="submission" date="2016-12" db="EMBL/GenBank/DDBJ databases">
        <title>The new phylogeny of genus Mycobacterium.</title>
        <authorList>
            <person name="Tortoli E."/>
            <person name="Trovato A."/>
            <person name="Cirillo D.M."/>
        </authorList>
    </citation>
    <scope>NUCLEOTIDE SEQUENCE [LARGE SCALE GENOMIC DNA]</scope>
    <source>
        <strain evidence="1 2">DSM 45130</strain>
    </source>
</reference>
<name>A0A1X0D2X2_9MYCO</name>
<dbReference type="Proteomes" id="UP000192801">
    <property type="component" value="Unassembled WGS sequence"/>
</dbReference>
<dbReference type="RefSeq" id="WP_083032831.1">
    <property type="nucleotide sequence ID" value="NZ_AP022618.1"/>
</dbReference>
<protein>
    <submittedName>
        <fullName evidence="1">Uncharacterized protein</fullName>
    </submittedName>
</protein>
<dbReference type="PANTHER" id="PTHR39456:SF1">
    <property type="entry name" value="METAL-DEPENDENT HYDROLASE"/>
    <property type="match status" value="1"/>
</dbReference>
<dbReference type="EMBL" id="MVHS01000054">
    <property type="protein sequence ID" value="ORA66120.1"/>
    <property type="molecule type" value="Genomic_DNA"/>
</dbReference>
<proteinExistence type="predicted"/>
<organism evidence="1 2">
    <name type="scientific">Mycolicibacterium insubricum</name>
    <dbReference type="NCBI Taxonomy" id="444597"/>
    <lineage>
        <taxon>Bacteria</taxon>
        <taxon>Bacillati</taxon>
        <taxon>Actinomycetota</taxon>
        <taxon>Actinomycetes</taxon>
        <taxon>Mycobacteriales</taxon>
        <taxon>Mycobacteriaceae</taxon>
        <taxon>Mycolicibacterium</taxon>
    </lineage>
</organism>
<sequence length="319" mass="36467">MTDLVIRKIPWEFDEHVPFLWQPENPNFGIFCNAFTFIAVPFEKYIINALRQVQDSLAEDPEVAAEAEAFLRQEAQHAAAHRKHMLALIRRYPDLEDAYQIAVQSYDDLIDRYPVEYHAAYIANLEATFTPLFKVFLDNRDTLFAGGDRRVASLMVWHFVEEVEHRSSGLLLYQHLVADPWYRVKHIKATFDHVSAVMADIARAFDRIVPFEDRGASAEQLMSPALLVNEFKFRVPGGRRRRARQAGAPTLFSSVPTGDLAKMAWRLALSQTPNHDPADQPLPDWADTWMREYDRGTDMTVFYGTDTSSSPDMSSGSEP</sequence>
<gene>
    <name evidence="1" type="ORF">BST26_17710</name>
</gene>
<dbReference type="Pfam" id="PF10118">
    <property type="entry name" value="Metal_hydrol"/>
    <property type="match status" value="1"/>
</dbReference>
<evidence type="ECO:0000313" key="1">
    <source>
        <dbReference type="EMBL" id="ORA66120.1"/>
    </source>
</evidence>
<dbReference type="PANTHER" id="PTHR39456">
    <property type="entry name" value="METAL-DEPENDENT HYDROLASE"/>
    <property type="match status" value="1"/>
</dbReference>
<dbReference type="STRING" id="444597.BST26_17710"/>
<keyword evidence="2" id="KW-1185">Reference proteome</keyword>
<comment type="caution">
    <text evidence="1">The sequence shown here is derived from an EMBL/GenBank/DDBJ whole genome shotgun (WGS) entry which is preliminary data.</text>
</comment>
<evidence type="ECO:0000313" key="2">
    <source>
        <dbReference type="Proteomes" id="UP000192801"/>
    </source>
</evidence>
<dbReference type="AlphaFoldDB" id="A0A1X0D2X2"/>
<dbReference type="OrthoDB" id="4762955at2"/>
<dbReference type="InterPro" id="IPR016516">
    <property type="entry name" value="UCP07580"/>
</dbReference>
<accession>A0A1X0D2X2</accession>